<name>A0ACC2V998_9TREE</name>
<gene>
    <name evidence="1" type="ORF">QFC20_006520</name>
</gene>
<reference evidence="1" key="1">
    <citation type="submission" date="2023-04" db="EMBL/GenBank/DDBJ databases">
        <title>Draft Genome sequencing of Naganishia species isolated from polar environments using Oxford Nanopore Technology.</title>
        <authorList>
            <person name="Leo P."/>
            <person name="Venkateswaran K."/>
        </authorList>
    </citation>
    <scope>NUCLEOTIDE SEQUENCE</scope>
    <source>
        <strain evidence="1">MNA-CCFEE 5262</strain>
    </source>
</reference>
<evidence type="ECO:0000313" key="1">
    <source>
        <dbReference type="EMBL" id="KAJ9095920.1"/>
    </source>
</evidence>
<accession>A0ACC2V998</accession>
<proteinExistence type="predicted"/>
<dbReference type="Proteomes" id="UP001230649">
    <property type="component" value="Unassembled WGS sequence"/>
</dbReference>
<evidence type="ECO:0000313" key="2">
    <source>
        <dbReference type="Proteomes" id="UP001230649"/>
    </source>
</evidence>
<comment type="caution">
    <text evidence="1">The sequence shown here is derived from an EMBL/GenBank/DDBJ whole genome shotgun (WGS) entry which is preliminary data.</text>
</comment>
<protein>
    <submittedName>
        <fullName evidence="1">Uncharacterized protein</fullName>
    </submittedName>
</protein>
<keyword evidence="2" id="KW-1185">Reference proteome</keyword>
<sequence length="290" mass="31391">MSNSPLPPLPQNVSAATLLQQLAAPPPTFMDNTLPSYLVNEMTRTLRHSTRARVKRRRKVQAEIRVRQGLGDVASTLEKLSLGDKFKGKQPANEDALVTNSDKERIEEDRDVVEGVRESLHTIGLQVGGNIAEHITVFRPPFSTHLETMKFICKEFFLFIYSKQIDNLRTNHRGVFVLQSNAFPPLMPLSTTNGPQSDLEAGKIFLVYPSALIQGALARLGINVTVSVESAGLPQCTFTIKMTRNQPTGTAYFPLNTVGGNQPVTPATGAAAAAAAGGPVEGYAVPTRAA</sequence>
<dbReference type="EMBL" id="JASBWS010000118">
    <property type="protein sequence ID" value="KAJ9095920.1"/>
    <property type="molecule type" value="Genomic_DNA"/>
</dbReference>
<organism evidence="1 2">
    <name type="scientific">Naganishia adeliensis</name>
    <dbReference type="NCBI Taxonomy" id="92952"/>
    <lineage>
        <taxon>Eukaryota</taxon>
        <taxon>Fungi</taxon>
        <taxon>Dikarya</taxon>
        <taxon>Basidiomycota</taxon>
        <taxon>Agaricomycotina</taxon>
        <taxon>Tremellomycetes</taxon>
        <taxon>Filobasidiales</taxon>
        <taxon>Filobasidiaceae</taxon>
        <taxon>Naganishia</taxon>
    </lineage>
</organism>